<name>A0A3S1BVX7_9BACL</name>
<reference evidence="4 5" key="1">
    <citation type="submission" date="2018-12" db="EMBL/GenBank/DDBJ databases">
        <authorList>
            <person name="Sun L."/>
            <person name="Chen Z."/>
        </authorList>
    </citation>
    <scope>NUCLEOTIDE SEQUENCE [LARGE SCALE GENOMIC DNA]</scope>
    <source>
        <strain evidence="4 5">3-5-3</strain>
    </source>
</reference>
<dbReference type="SUPFAM" id="SSF88713">
    <property type="entry name" value="Glycoside hydrolase/deacetylase"/>
    <property type="match status" value="1"/>
</dbReference>
<dbReference type="RefSeq" id="WP_127197194.1">
    <property type="nucleotide sequence ID" value="NZ_RZNX01000001.1"/>
</dbReference>
<evidence type="ECO:0000313" key="5">
    <source>
        <dbReference type="Proteomes" id="UP000272464"/>
    </source>
</evidence>
<feature type="chain" id="PRO_5018628825" description="NodB homology domain-containing protein" evidence="2">
    <location>
        <begin position="24"/>
        <end position="422"/>
    </location>
</feature>
<evidence type="ECO:0000256" key="2">
    <source>
        <dbReference type="SAM" id="SignalP"/>
    </source>
</evidence>
<feature type="compositionally biased region" description="Basic and acidic residues" evidence="1">
    <location>
        <begin position="166"/>
        <end position="205"/>
    </location>
</feature>
<dbReference type="Proteomes" id="UP000272464">
    <property type="component" value="Unassembled WGS sequence"/>
</dbReference>
<organism evidence="4 5">
    <name type="scientific">Paenibacillus zeisoli</name>
    <dbReference type="NCBI Taxonomy" id="2496267"/>
    <lineage>
        <taxon>Bacteria</taxon>
        <taxon>Bacillati</taxon>
        <taxon>Bacillota</taxon>
        <taxon>Bacilli</taxon>
        <taxon>Bacillales</taxon>
        <taxon>Paenibacillaceae</taxon>
        <taxon>Paenibacillus</taxon>
    </lineage>
</organism>
<keyword evidence="5" id="KW-1185">Reference proteome</keyword>
<dbReference type="AlphaFoldDB" id="A0A3S1BVX7"/>
<sequence length="422" mass="47616">MYKKLTSVLLLVFCLTLAQTAAAAGYHTAILGVNDNLSEAQPELIEGNYYMPVRDLAAALHVQVAGTPDEIILTEESNTSITLKPTEGKLIKSDGAETAVKLLVQTGKTLVPVAPIAREFGYLVTYQAESKLLRLINASGVLTDEIFIQQYQDAVVKNEETNAQLDKELKAENDRKAEEARKEQLRKEQEQKEKEKRDQEQKDKTAGTNKPSSGKTTPKQPIYLSFDDGPTAHTDQLLDILDKYGAKATFFMLGNHIDSYSASVKRLVKEGHQPALHGMTHVKSKFYLSPAAALKEMDDDNDHLYKAVKMKSKLVRPPYGSKPYFLQSFRDKIFTHGYRLWDWNVDSEDWKYKSNSKAIYNRVMSQVHAQHKNGIAPVILFHDQADTLKVLPSVLSTLKREGYSFELITPELTPVNFWHDER</sequence>
<feature type="domain" description="NodB homology" evidence="3">
    <location>
        <begin position="220"/>
        <end position="406"/>
    </location>
</feature>
<protein>
    <recommendedName>
        <fullName evidence="3">NodB homology domain-containing protein</fullName>
    </recommendedName>
</protein>
<dbReference type="PANTHER" id="PTHR10587">
    <property type="entry name" value="GLYCOSYL TRANSFERASE-RELATED"/>
    <property type="match status" value="1"/>
</dbReference>
<feature type="region of interest" description="Disordered" evidence="1">
    <location>
        <begin position="166"/>
        <end position="228"/>
    </location>
</feature>
<feature type="compositionally biased region" description="Polar residues" evidence="1">
    <location>
        <begin position="206"/>
        <end position="219"/>
    </location>
</feature>
<gene>
    <name evidence="4" type="ORF">EJP77_00220</name>
</gene>
<dbReference type="InterPro" id="IPR011330">
    <property type="entry name" value="Glyco_hydro/deAcase_b/a-brl"/>
</dbReference>
<dbReference type="GO" id="GO:0005975">
    <property type="term" value="P:carbohydrate metabolic process"/>
    <property type="evidence" value="ECO:0007669"/>
    <property type="project" value="InterPro"/>
</dbReference>
<proteinExistence type="predicted"/>
<dbReference type="InterPro" id="IPR002509">
    <property type="entry name" value="NODB_dom"/>
</dbReference>
<dbReference type="InterPro" id="IPR012854">
    <property type="entry name" value="Cu_amine_oxidase-like_N"/>
</dbReference>
<evidence type="ECO:0000313" key="4">
    <source>
        <dbReference type="EMBL" id="RUT35494.1"/>
    </source>
</evidence>
<dbReference type="GO" id="GO:0016810">
    <property type="term" value="F:hydrolase activity, acting on carbon-nitrogen (but not peptide) bonds"/>
    <property type="evidence" value="ECO:0007669"/>
    <property type="project" value="InterPro"/>
</dbReference>
<dbReference type="Pfam" id="PF01522">
    <property type="entry name" value="Polysacc_deac_1"/>
    <property type="match status" value="1"/>
</dbReference>
<dbReference type="PROSITE" id="PS51677">
    <property type="entry name" value="NODB"/>
    <property type="match status" value="1"/>
</dbReference>
<dbReference type="PANTHER" id="PTHR10587:SF125">
    <property type="entry name" value="POLYSACCHARIDE DEACETYLASE YHEN-RELATED"/>
    <property type="match status" value="1"/>
</dbReference>
<accession>A0A3S1BVX7</accession>
<dbReference type="Gene3D" id="3.20.20.370">
    <property type="entry name" value="Glycoside hydrolase/deacetylase"/>
    <property type="match status" value="1"/>
</dbReference>
<dbReference type="Pfam" id="PF07833">
    <property type="entry name" value="Cu_amine_oxidN1"/>
    <property type="match status" value="1"/>
</dbReference>
<evidence type="ECO:0000259" key="3">
    <source>
        <dbReference type="PROSITE" id="PS51677"/>
    </source>
</evidence>
<evidence type="ECO:0000256" key="1">
    <source>
        <dbReference type="SAM" id="MobiDB-lite"/>
    </source>
</evidence>
<dbReference type="InterPro" id="IPR050248">
    <property type="entry name" value="Polysacc_deacetylase_ArnD"/>
</dbReference>
<dbReference type="CDD" id="cd10944">
    <property type="entry name" value="CE4_SmPgdA_like"/>
    <property type="match status" value="1"/>
</dbReference>
<comment type="caution">
    <text evidence="4">The sequence shown here is derived from an EMBL/GenBank/DDBJ whole genome shotgun (WGS) entry which is preliminary data.</text>
</comment>
<feature type="signal peptide" evidence="2">
    <location>
        <begin position="1"/>
        <end position="23"/>
    </location>
</feature>
<dbReference type="OrthoDB" id="258610at2"/>
<dbReference type="EMBL" id="RZNX01000001">
    <property type="protein sequence ID" value="RUT35494.1"/>
    <property type="molecule type" value="Genomic_DNA"/>
</dbReference>
<keyword evidence="2" id="KW-0732">Signal</keyword>